<feature type="domain" description="PHD-type" evidence="6">
    <location>
        <begin position="153"/>
        <end position="202"/>
    </location>
</feature>
<evidence type="ECO:0000313" key="9">
    <source>
        <dbReference type="RefSeq" id="XP_010257899.1"/>
    </source>
</evidence>
<dbReference type="PROSITE" id="PS00518">
    <property type="entry name" value="ZF_RING_1"/>
    <property type="match status" value="1"/>
</dbReference>
<feature type="region of interest" description="Disordered" evidence="5">
    <location>
        <begin position="369"/>
        <end position="388"/>
    </location>
</feature>
<evidence type="ECO:0000256" key="2">
    <source>
        <dbReference type="ARBA" id="ARBA00022771"/>
    </source>
</evidence>
<keyword evidence="8" id="KW-1185">Reference proteome</keyword>
<feature type="compositionally biased region" description="Low complexity" evidence="5">
    <location>
        <begin position="369"/>
        <end position="383"/>
    </location>
</feature>
<dbReference type="Gene3D" id="3.30.40.10">
    <property type="entry name" value="Zinc/RING finger domain, C3HC4 (zinc finger)"/>
    <property type="match status" value="2"/>
</dbReference>
<dbReference type="InterPro" id="IPR017907">
    <property type="entry name" value="Znf_RING_CS"/>
</dbReference>
<dbReference type="InterPro" id="IPR011011">
    <property type="entry name" value="Znf_FYVE_PHD"/>
</dbReference>
<dbReference type="InterPro" id="IPR001841">
    <property type="entry name" value="Znf_RING"/>
</dbReference>
<feature type="region of interest" description="Disordered" evidence="5">
    <location>
        <begin position="414"/>
        <end position="437"/>
    </location>
</feature>
<dbReference type="PROSITE" id="PS50089">
    <property type="entry name" value="ZF_RING_2"/>
    <property type="match status" value="1"/>
</dbReference>
<evidence type="ECO:0000259" key="6">
    <source>
        <dbReference type="PROSITE" id="PS50016"/>
    </source>
</evidence>
<dbReference type="InterPro" id="IPR013083">
    <property type="entry name" value="Znf_RING/FYVE/PHD"/>
</dbReference>
<feature type="domain" description="RING-type" evidence="7">
    <location>
        <begin position="66"/>
        <end position="107"/>
    </location>
</feature>
<sequence length="674" mass="73499">MADDSEEGAFPEEQGSASSDLEACPSPSKRPKTLALNPSPISSSKGKEKIEYEKEEETMDSVSDVCGICLSDDGKAIRGWIDSCNHYFCFVCIMEWSKVESLCPMCKQRFSTIRRPPKEGVFLSERIVNVPVRNQVYHPLGNSMIGPSDPYAEVRCTECHSTADENLLLLCDLCDSAAHTYCVGLGVTVPEGDWYCHDCAVSRDDHSNSQTDIDGCNQNFSKSFGTKVAETHVSIFDIVRESDTPEGDVSPSIVTQRGTCSASRVRETCIAQRDTSAASRVSDATVTQRDTSAASRVRDTSAASRVSDPSARTLRRCRNVQVRIQALRENWSALRSGSVRFSSSLLDSCGKRNTKNSNGAIISDRLSLSRSSPSMSSQQITSMDSVSGDTFSSRGSYDIDRAWKMLDIAKSLQRAPKGTHNDHQDSTYPFTKRHSPKEANNITSTFSVPKNKAFTGTDLGNVKIEKSYNCRTSEKEKPSKETIKERVKVNASQKHGGKIEQPCFSGGLTNSKDGTDGSACPITLVNSAPGCSEVSCGRPEFGVSLLSKVGTPIGRGELEKELAEGTTRKDDAKSEVQSLVKLNLKLLNRDKKLGVDGFKEVARLATHTILAACGLEHTKSCVRPFPSSICAHNVQSQQLHMSKLMPSSCRECFYVFVKDVVNSIMAEKIASAGL</sequence>
<dbReference type="AlphaFoldDB" id="A0A1U7ZZR7"/>
<name>A0A1U7ZZR7_NELNU</name>
<dbReference type="CDD" id="cd16574">
    <property type="entry name" value="RING-HC_Topors"/>
    <property type="match status" value="1"/>
</dbReference>
<dbReference type="SMART" id="SM00184">
    <property type="entry name" value="RING"/>
    <property type="match status" value="1"/>
</dbReference>
<dbReference type="GeneID" id="104597855"/>
<dbReference type="InParanoid" id="A0A1U7ZZR7"/>
<accession>A0A1U7ZZR7</accession>
<keyword evidence="3" id="KW-0862">Zinc</keyword>
<dbReference type="OMA" id="NTERGSC"/>
<evidence type="ECO:0000256" key="3">
    <source>
        <dbReference type="ARBA" id="ARBA00022833"/>
    </source>
</evidence>
<organism evidence="8 9">
    <name type="scientific">Nelumbo nucifera</name>
    <name type="common">Sacred lotus</name>
    <dbReference type="NCBI Taxonomy" id="4432"/>
    <lineage>
        <taxon>Eukaryota</taxon>
        <taxon>Viridiplantae</taxon>
        <taxon>Streptophyta</taxon>
        <taxon>Embryophyta</taxon>
        <taxon>Tracheophyta</taxon>
        <taxon>Spermatophyta</taxon>
        <taxon>Magnoliopsida</taxon>
        <taxon>Proteales</taxon>
        <taxon>Nelumbonaceae</taxon>
        <taxon>Nelumbo</taxon>
    </lineage>
</organism>
<feature type="compositionally biased region" description="Acidic residues" evidence="5">
    <location>
        <begin position="1"/>
        <end position="10"/>
    </location>
</feature>
<evidence type="ECO:0000313" key="8">
    <source>
        <dbReference type="Proteomes" id="UP000189703"/>
    </source>
</evidence>
<dbReference type="OrthoDB" id="365379at2759"/>
<dbReference type="SUPFAM" id="SSF57903">
    <property type="entry name" value="FYVE/PHD zinc finger"/>
    <property type="match status" value="1"/>
</dbReference>
<dbReference type="Proteomes" id="UP000189703">
    <property type="component" value="Unplaced"/>
</dbReference>
<dbReference type="GO" id="GO:0008270">
    <property type="term" value="F:zinc ion binding"/>
    <property type="evidence" value="ECO:0007669"/>
    <property type="project" value="UniProtKB-KW"/>
</dbReference>
<dbReference type="SUPFAM" id="SSF57850">
    <property type="entry name" value="RING/U-box"/>
    <property type="match status" value="1"/>
</dbReference>
<evidence type="ECO:0000256" key="5">
    <source>
        <dbReference type="SAM" id="MobiDB-lite"/>
    </source>
</evidence>
<dbReference type="InterPro" id="IPR058746">
    <property type="entry name" value="Znf_RING-type_Topors"/>
</dbReference>
<protein>
    <submittedName>
        <fullName evidence="9">Uncharacterized protein LOC104597855</fullName>
    </submittedName>
</protein>
<dbReference type="KEGG" id="nnu:104597855"/>
<dbReference type="SMART" id="SM00249">
    <property type="entry name" value="PHD"/>
    <property type="match status" value="1"/>
</dbReference>
<feature type="compositionally biased region" description="Polar residues" evidence="5">
    <location>
        <begin position="280"/>
        <end position="294"/>
    </location>
</feature>
<feature type="region of interest" description="Disordered" evidence="5">
    <location>
        <begin position="1"/>
        <end position="50"/>
    </location>
</feature>
<dbReference type="RefSeq" id="XP_010257899.1">
    <property type="nucleotide sequence ID" value="XM_010259597.2"/>
</dbReference>
<dbReference type="InterPro" id="IPR019787">
    <property type="entry name" value="Znf_PHD-finger"/>
</dbReference>
<dbReference type="PANTHER" id="PTHR47177">
    <property type="entry name" value="F18C1.6 PROTEIN"/>
    <property type="match status" value="1"/>
</dbReference>
<keyword evidence="2 4" id="KW-0863">Zinc-finger</keyword>
<evidence type="ECO:0000256" key="4">
    <source>
        <dbReference type="PROSITE-ProRule" id="PRU00175"/>
    </source>
</evidence>
<proteinExistence type="predicted"/>
<dbReference type="Pfam" id="PF00628">
    <property type="entry name" value="PHD"/>
    <property type="match status" value="1"/>
</dbReference>
<dbReference type="PROSITE" id="PS50016">
    <property type="entry name" value="ZF_PHD_2"/>
    <property type="match status" value="1"/>
</dbReference>
<dbReference type="PANTHER" id="PTHR47177:SF4">
    <property type="entry name" value="OS06G0283200 PROTEIN"/>
    <property type="match status" value="1"/>
</dbReference>
<dbReference type="STRING" id="4432.A0A1U7ZZR7"/>
<evidence type="ECO:0000256" key="1">
    <source>
        <dbReference type="ARBA" id="ARBA00022723"/>
    </source>
</evidence>
<dbReference type="InterPro" id="IPR001965">
    <property type="entry name" value="Znf_PHD"/>
</dbReference>
<feature type="region of interest" description="Disordered" evidence="5">
    <location>
        <begin position="280"/>
        <end position="310"/>
    </location>
</feature>
<evidence type="ECO:0000259" key="7">
    <source>
        <dbReference type="PROSITE" id="PS50089"/>
    </source>
</evidence>
<dbReference type="Pfam" id="PF13639">
    <property type="entry name" value="zf-RING_2"/>
    <property type="match status" value="1"/>
</dbReference>
<reference evidence="9" key="1">
    <citation type="submission" date="2025-08" db="UniProtKB">
        <authorList>
            <consortium name="RefSeq"/>
        </authorList>
    </citation>
    <scope>IDENTIFICATION</scope>
</reference>
<dbReference type="eggNOG" id="KOG4430">
    <property type="taxonomic scope" value="Eukaryota"/>
</dbReference>
<gene>
    <name evidence="9" type="primary">LOC104597855</name>
</gene>
<keyword evidence="1" id="KW-0479">Metal-binding</keyword>